<dbReference type="PROSITE" id="PS51257">
    <property type="entry name" value="PROKAR_LIPOPROTEIN"/>
    <property type="match status" value="1"/>
</dbReference>
<accession>A0A2P2IUL0</accession>
<sequence>MRSLSKGEDLAITQISSTLCILCSCV</sequence>
<protein>
    <submittedName>
        <fullName evidence="1">Uncharacterized protein</fullName>
    </submittedName>
</protein>
<organism evidence="1">
    <name type="scientific">Rhizophora mucronata</name>
    <name type="common">Asiatic mangrove</name>
    <dbReference type="NCBI Taxonomy" id="61149"/>
    <lineage>
        <taxon>Eukaryota</taxon>
        <taxon>Viridiplantae</taxon>
        <taxon>Streptophyta</taxon>
        <taxon>Embryophyta</taxon>
        <taxon>Tracheophyta</taxon>
        <taxon>Spermatophyta</taxon>
        <taxon>Magnoliopsida</taxon>
        <taxon>eudicotyledons</taxon>
        <taxon>Gunneridae</taxon>
        <taxon>Pentapetalae</taxon>
        <taxon>rosids</taxon>
        <taxon>fabids</taxon>
        <taxon>Malpighiales</taxon>
        <taxon>Rhizophoraceae</taxon>
        <taxon>Rhizophora</taxon>
    </lineage>
</organism>
<dbReference type="EMBL" id="GGEC01004384">
    <property type="protein sequence ID" value="MBW84867.1"/>
    <property type="molecule type" value="Transcribed_RNA"/>
</dbReference>
<name>A0A2P2IUL0_RHIMU</name>
<reference evidence="1" key="1">
    <citation type="submission" date="2018-02" db="EMBL/GenBank/DDBJ databases">
        <title>Rhizophora mucronata_Transcriptome.</title>
        <authorList>
            <person name="Meera S.P."/>
            <person name="Sreeshan A."/>
            <person name="Augustine A."/>
        </authorList>
    </citation>
    <scope>NUCLEOTIDE SEQUENCE</scope>
    <source>
        <tissue evidence="1">Leaf</tissue>
    </source>
</reference>
<dbReference type="AlphaFoldDB" id="A0A2P2IUL0"/>
<evidence type="ECO:0000313" key="1">
    <source>
        <dbReference type="EMBL" id="MBW84867.1"/>
    </source>
</evidence>
<proteinExistence type="predicted"/>